<dbReference type="PANTHER" id="PTHR33866:SF1">
    <property type="entry name" value="S-ADENOSYLMETHIONINE DECARBOXYLASE PROENZYME"/>
    <property type="match status" value="1"/>
</dbReference>
<keyword evidence="8" id="KW-0456">Lyase</keyword>
<keyword evidence="5" id="KW-0745">Spermidine biosynthesis</keyword>
<name>A0A1F6THZ3_9PROT</name>
<dbReference type="Gene3D" id="3.60.90.10">
    <property type="entry name" value="S-adenosylmethionine decarboxylase"/>
    <property type="match status" value="1"/>
</dbReference>
<evidence type="ECO:0000256" key="8">
    <source>
        <dbReference type="ARBA" id="ARBA00023239"/>
    </source>
</evidence>
<evidence type="ECO:0000256" key="2">
    <source>
        <dbReference type="ARBA" id="ARBA00022691"/>
    </source>
</evidence>
<accession>A0A1F6THZ3</accession>
<evidence type="ECO:0000256" key="11">
    <source>
        <dbReference type="NCBIfam" id="TIGR03331"/>
    </source>
</evidence>
<dbReference type="AlphaFoldDB" id="A0A1F6THZ3"/>
<keyword evidence="10" id="KW-0670">Pyruvate</keyword>
<dbReference type="Proteomes" id="UP000179360">
    <property type="component" value="Unassembled WGS sequence"/>
</dbReference>
<evidence type="ECO:0000256" key="9">
    <source>
        <dbReference type="ARBA" id="ARBA00023270"/>
    </source>
</evidence>
<comment type="cofactor">
    <cofactor evidence="1">
        <name>pyruvate</name>
        <dbReference type="ChEBI" id="CHEBI:15361"/>
    </cofactor>
</comment>
<comment type="caution">
    <text evidence="12">The sequence shown here is derived from an EMBL/GenBank/DDBJ whole genome shotgun (WGS) entry which is preliminary data.</text>
</comment>
<keyword evidence="7" id="KW-0865">Zymogen</keyword>
<dbReference type="STRING" id="1817764.A2637_00290"/>
<dbReference type="NCBIfam" id="TIGR03331">
    <property type="entry name" value="SAM_DCase_Eco"/>
    <property type="match status" value="1"/>
</dbReference>
<dbReference type="GO" id="GO:0004014">
    <property type="term" value="F:adenosylmethionine decarboxylase activity"/>
    <property type="evidence" value="ECO:0007669"/>
    <property type="project" value="UniProtKB-UniRule"/>
</dbReference>
<evidence type="ECO:0000256" key="6">
    <source>
        <dbReference type="ARBA" id="ARBA00023115"/>
    </source>
</evidence>
<proteinExistence type="inferred from homology"/>
<evidence type="ECO:0000256" key="5">
    <source>
        <dbReference type="ARBA" id="ARBA00023066"/>
    </source>
</evidence>
<evidence type="ECO:0000256" key="4">
    <source>
        <dbReference type="ARBA" id="ARBA00022813"/>
    </source>
</evidence>
<reference evidence="12 13" key="1">
    <citation type="journal article" date="2016" name="Nat. Commun.">
        <title>Thousands of microbial genomes shed light on interconnected biogeochemical processes in an aquifer system.</title>
        <authorList>
            <person name="Anantharaman K."/>
            <person name="Brown C.T."/>
            <person name="Hug L.A."/>
            <person name="Sharon I."/>
            <person name="Castelle C.J."/>
            <person name="Probst A.J."/>
            <person name="Thomas B.C."/>
            <person name="Singh A."/>
            <person name="Wilkins M.J."/>
            <person name="Karaoz U."/>
            <person name="Brodie E.L."/>
            <person name="Williams K.H."/>
            <person name="Hubbard S.S."/>
            <person name="Banfield J.F."/>
        </authorList>
    </citation>
    <scope>NUCLEOTIDE SEQUENCE [LARGE SCALE GENOMIC DNA]</scope>
</reference>
<evidence type="ECO:0000256" key="3">
    <source>
        <dbReference type="ARBA" id="ARBA00022793"/>
    </source>
</evidence>
<dbReference type="Pfam" id="PF02675">
    <property type="entry name" value="AdoMet_dc"/>
    <property type="match status" value="1"/>
</dbReference>
<dbReference type="InterPro" id="IPR016067">
    <property type="entry name" value="S-AdoMet_deCO2ase_core"/>
</dbReference>
<dbReference type="GO" id="GO:0008295">
    <property type="term" value="P:spermidine biosynthetic process"/>
    <property type="evidence" value="ECO:0007669"/>
    <property type="project" value="UniProtKB-UniRule"/>
</dbReference>
<evidence type="ECO:0000256" key="10">
    <source>
        <dbReference type="ARBA" id="ARBA00023317"/>
    </source>
</evidence>
<evidence type="ECO:0000313" key="12">
    <source>
        <dbReference type="EMBL" id="OGI44767.1"/>
    </source>
</evidence>
<organism evidence="12 13">
    <name type="scientific">Candidatus Muproteobacteria bacterium RIFCSPHIGHO2_01_FULL_65_16</name>
    <dbReference type="NCBI Taxonomy" id="1817764"/>
    <lineage>
        <taxon>Bacteria</taxon>
        <taxon>Pseudomonadati</taxon>
        <taxon>Pseudomonadota</taxon>
        <taxon>Candidatus Muproteobacteria</taxon>
    </lineage>
</organism>
<gene>
    <name evidence="12" type="ORF">A2637_00290</name>
</gene>
<dbReference type="EC" id="4.1.1.50" evidence="11"/>
<evidence type="ECO:0000313" key="13">
    <source>
        <dbReference type="Proteomes" id="UP000179360"/>
    </source>
</evidence>
<evidence type="ECO:0000256" key="7">
    <source>
        <dbReference type="ARBA" id="ARBA00023145"/>
    </source>
</evidence>
<dbReference type="HAMAP" id="MF_00465">
    <property type="entry name" value="AdoMetDC_2"/>
    <property type="match status" value="1"/>
</dbReference>
<keyword evidence="2" id="KW-0949">S-adenosyl-L-methionine</keyword>
<protein>
    <recommendedName>
        <fullName evidence="11">Adenosylmethionine decarboxylase</fullName>
        <ecNumber evidence="11">4.1.1.50</ecNumber>
    </recommendedName>
</protein>
<dbReference type="SUPFAM" id="SSF56276">
    <property type="entry name" value="S-adenosylmethionine decarboxylase"/>
    <property type="match status" value="1"/>
</dbReference>
<dbReference type="PIRSF" id="PIRSF001356">
    <property type="entry name" value="SAM_decarboxylas"/>
    <property type="match status" value="1"/>
</dbReference>
<dbReference type="GO" id="GO:0005829">
    <property type="term" value="C:cytosol"/>
    <property type="evidence" value="ECO:0007669"/>
    <property type="project" value="TreeGrafter"/>
</dbReference>
<dbReference type="InterPro" id="IPR009165">
    <property type="entry name" value="S-AdoMet_deCO2ase_bac"/>
</dbReference>
<keyword evidence="4" id="KW-0068">Autocatalytic cleavage</keyword>
<dbReference type="PANTHER" id="PTHR33866">
    <property type="entry name" value="S-ADENOSYLMETHIONINE DECARBOXYLASE PROENZYME"/>
    <property type="match status" value="1"/>
</dbReference>
<keyword evidence="6" id="KW-0620">Polyamine biosynthesis</keyword>
<keyword evidence="9" id="KW-0704">Schiff base</keyword>
<keyword evidence="3" id="KW-0210">Decarboxylase</keyword>
<dbReference type="InterPro" id="IPR003826">
    <property type="entry name" value="AdoMetDC_fam_prok"/>
</dbReference>
<sequence length="292" mass="33145">MDLLKPLKKLRLESFNNLTKTLSFNIYDICYAQSEQAQKEYIAYIDEAYNAERLTAILTEVAQIIGASVLNIAHQDYDPQGASVTMLVSELPLQEEPLNPEAPGPLPDAAHNRQTRAAQAGLSLEKPYKESVVAHLDKSHITVHTYPESHPDSGTSTFRADIDVSTCGKISPLRALNYLIHSFDSDIVIIDYRVRGFTRDVKGTKHYIDHKINSIQNFVDKSTLARYQAIDVNVYQENIFHTKMLLKDFKLDNYLFGVRETDLNPPETKIVSQRLKHEMAEIFYGANMVRIT</sequence>
<evidence type="ECO:0000256" key="1">
    <source>
        <dbReference type="ARBA" id="ARBA00001928"/>
    </source>
</evidence>
<dbReference type="EMBL" id="MFSY01000112">
    <property type="protein sequence ID" value="OGI44767.1"/>
    <property type="molecule type" value="Genomic_DNA"/>
</dbReference>